<evidence type="ECO:0000313" key="2">
    <source>
        <dbReference type="EMBL" id="QJI00094.1"/>
    </source>
</evidence>
<proteinExistence type="predicted"/>
<reference evidence="1" key="1">
    <citation type="submission" date="2020-03" db="EMBL/GenBank/DDBJ databases">
        <title>The deep terrestrial virosphere.</title>
        <authorList>
            <person name="Holmfeldt K."/>
            <person name="Nilsson E."/>
            <person name="Simone D."/>
            <person name="Lopez-Fernandez M."/>
            <person name="Wu X."/>
            <person name="de Brujin I."/>
            <person name="Lundin D."/>
            <person name="Andersson A."/>
            <person name="Bertilsson S."/>
            <person name="Dopson M."/>
        </authorList>
    </citation>
    <scope>NUCLEOTIDE SEQUENCE</scope>
    <source>
        <strain evidence="1">TM448A01407</strain>
        <strain evidence="2">TM448B01816</strain>
    </source>
</reference>
<evidence type="ECO:0000313" key="1">
    <source>
        <dbReference type="EMBL" id="QJA49592.1"/>
    </source>
</evidence>
<name>A0A6H1ZQ53_9ZZZZ</name>
<accession>A0A6H1ZQ53</accession>
<sequence length="112" mass="12957">MSDKQTNWLDEMIERQALPEEVREGTTEDFCKKWSISESTYYYQASKEENQKKIVSLALRNAKKYAPDVLENLGVRAKNNKADAELYLKFILQLAEKTDLNINITGCNITTF</sequence>
<dbReference type="EMBL" id="MT144827">
    <property type="protein sequence ID" value="QJI00094.1"/>
    <property type="molecule type" value="Genomic_DNA"/>
</dbReference>
<dbReference type="AlphaFoldDB" id="A0A6H1ZQ53"/>
<protein>
    <submittedName>
        <fullName evidence="1">Uncharacterized protein</fullName>
    </submittedName>
</protein>
<gene>
    <name evidence="1" type="ORF">TM448A01407_0011</name>
    <name evidence="2" type="ORF">TM448B01816_0017</name>
</gene>
<dbReference type="EMBL" id="MT144144">
    <property type="protein sequence ID" value="QJA49592.1"/>
    <property type="molecule type" value="Genomic_DNA"/>
</dbReference>
<organism evidence="1">
    <name type="scientific">viral metagenome</name>
    <dbReference type="NCBI Taxonomy" id="1070528"/>
    <lineage>
        <taxon>unclassified sequences</taxon>
        <taxon>metagenomes</taxon>
        <taxon>organismal metagenomes</taxon>
    </lineage>
</organism>